<dbReference type="RefSeq" id="WP_021748879.1">
    <property type="nucleotide sequence ID" value="NZ_CAUWCU010000002.1"/>
</dbReference>
<evidence type="ECO:0000256" key="6">
    <source>
        <dbReference type="ARBA" id="ARBA00023136"/>
    </source>
</evidence>
<keyword evidence="6 7" id="KW-0472">Membrane</keyword>
<feature type="transmembrane region" description="Helical" evidence="7">
    <location>
        <begin position="57"/>
        <end position="80"/>
    </location>
</feature>
<feature type="transmembrane region" description="Helical" evidence="7">
    <location>
        <begin position="191"/>
        <end position="216"/>
    </location>
</feature>
<dbReference type="AlphaFoldDB" id="A0A4D7AR63"/>
<evidence type="ECO:0000256" key="2">
    <source>
        <dbReference type="ARBA" id="ARBA00022448"/>
    </source>
</evidence>
<feature type="transmembrane region" description="Helical" evidence="7">
    <location>
        <begin position="133"/>
        <end position="153"/>
    </location>
</feature>
<evidence type="ECO:0000313" key="9">
    <source>
        <dbReference type="Proteomes" id="UP000298642"/>
    </source>
</evidence>
<proteinExistence type="predicted"/>
<evidence type="ECO:0000256" key="7">
    <source>
        <dbReference type="SAM" id="Phobius"/>
    </source>
</evidence>
<dbReference type="KEGG" id="obj:EIO64_13070"/>
<keyword evidence="5 7" id="KW-1133">Transmembrane helix</keyword>
<comment type="subcellular location">
    <subcellularLocation>
        <location evidence="1">Cell membrane</location>
        <topology evidence="1">Multi-pass membrane protein</topology>
    </subcellularLocation>
</comment>
<dbReference type="InterPro" id="IPR002528">
    <property type="entry name" value="MATE_fam"/>
</dbReference>
<keyword evidence="9" id="KW-1185">Reference proteome</keyword>
<dbReference type="GO" id="GO:0042910">
    <property type="term" value="F:xenobiotic transmembrane transporter activity"/>
    <property type="evidence" value="ECO:0007669"/>
    <property type="project" value="InterPro"/>
</dbReference>
<dbReference type="Proteomes" id="UP000298642">
    <property type="component" value="Chromosome"/>
</dbReference>
<feature type="transmembrane region" description="Helical" evidence="7">
    <location>
        <begin position="165"/>
        <end position="185"/>
    </location>
</feature>
<keyword evidence="2" id="KW-0813">Transport</keyword>
<sequence length="461" mass="49786">MFRHLHREPGFYKRLFLLALPLILQNLITTSLGFVDTFMVGMLGQNELSAVTAANTPIYLLQIIILGLLSGLSVLASQYWGKGDTDSINRCMGVSLYAGLIIAVSVAAVLFFFPLHVMALVTNNDLLIELGAPYLRIVGLSYIFNTISSVYIGMQRSTENPAMGMIVFGISMLTNTGLNYILIFGKFGAPALGITGAAIATLTSRVLEFVIVAVYAPRYRRVPLMLRLLLRPGGAMARSFLKYATPVLVNEVLWGLGVSVMTAVMGHMAISTDMLAAHAIMGNIDKFSTVACFGIAGATAVIVGKRIGEGAGREEVYSLGCCLLTVSFGVGLVVSVCLAVLLPTVFIPYLYPLFHLEGLALEIAVTMCVVYLFMLPLKAFDITNITGLLRAGGDSRMASIIDLSCQWVIAVPLTFLTALVFNAPVAVVCLCIQSENVCKCPWGILRLRSRKWINDVTGEDT</sequence>
<gene>
    <name evidence="8" type="ORF">EIO64_13070</name>
</gene>
<dbReference type="PIRSF" id="PIRSF006603">
    <property type="entry name" value="DinF"/>
    <property type="match status" value="1"/>
</dbReference>
<evidence type="ECO:0000256" key="4">
    <source>
        <dbReference type="ARBA" id="ARBA00022692"/>
    </source>
</evidence>
<feature type="transmembrane region" description="Helical" evidence="7">
    <location>
        <begin position="316"/>
        <end position="347"/>
    </location>
</feature>
<keyword evidence="4 7" id="KW-0812">Transmembrane</keyword>
<feature type="transmembrane region" description="Helical" evidence="7">
    <location>
        <begin position="92"/>
        <end position="113"/>
    </location>
</feature>
<evidence type="ECO:0000256" key="3">
    <source>
        <dbReference type="ARBA" id="ARBA00022475"/>
    </source>
</evidence>
<evidence type="ECO:0000256" key="1">
    <source>
        <dbReference type="ARBA" id="ARBA00004651"/>
    </source>
</evidence>
<dbReference type="PANTHER" id="PTHR42925">
    <property type="entry name" value="MULTIDRUG AND TOXIN EFFLUX PROTEIN MATE FAMILY"/>
    <property type="match status" value="1"/>
</dbReference>
<name>A0A4D7AR63_9FIRM</name>
<dbReference type="PANTHER" id="PTHR42925:SF2">
    <property type="entry name" value="NA+ DRIVEN MULTIDRUG EFFLUX PUMP"/>
    <property type="match status" value="1"/>
</dbReference>
<dbReference type="GO" id="GO:0015297">
    <property type="term" value="F:antiporter activity"/>
    <property type="evidence" value="ECO:0007669"/>
    <property type="project" value="InterPro"/>
</dbReference>
<dbReference type="NCBIfam" id="TIGR00797">
    <property type="entry name" value="matE"/>
    <property type="match status" value="1"/>
</dbReference>
<dbReference type="GO" id="GO:0005886">
    <property type="term" value="C:plasma membrane"/>
    <property type="evidence" value="ECO:0007669"/>
    <property type="project" value="UniProtKB-SubCell"/>
</dbReference>
<evidence type="ECO:0000313" key="8">
    <source>
        <dbReference type="EMBL" id="QCI60033.1"/>
    </source>
</evidence>
<dbReference type="Pfam" id="PF01554">
    <property type="entry name" value="MatE"/>
    <property type="match status" value="2"/>
</dbReference>
<accession>A0A4D7AR63</accession>
<organism evidence="8 9">
    <name type="scientific">Dysosmobacter welbionis</name>
    <dbReference type="NCBI Taxonomy" id="2093857"/>
    <lineage>
        <taxon>Bacteria</taxon>
        <taxon>Bacillati</taxon>
        <taxon>Bacillota</taxon>
        <taxon>Clostridia</taxon>
        <taxon>Eubacteriales</taxon>
        <taxon>Oscillospiraceae</taxon>
        <taxon>Dysosmobacter</taxon>
    </lineage>
</organism>
<feature type="transmembrane region" description="Helical" evidence="7">
    <location>
        <begin position="287"/>
        <end position="304"/>
    </location>
</feature>
<dbReference type="InterPro" id="IPR048279">
    <property type="entry name" value="MdtK-like"/>
</dbReference>
<reference evidence="9" key="1">
    <citation type="submission" date="2018-12" db="EMBL/GenBank/DDBJ databases">
        <title>Dusodibacter welbiota gen. nov., sp. nov., isolated from human faeces and emended description of the Oscillibacter genus.</title>
        <authorList>
            <person name="Le Roy T."/>
            <person name="Van der Smissen P."/>
            <person name="Delzenne N."/>
            <person name="Muccioli G."/>
            <person name="Collet J.F."/>
            <person name="Cani P.D."/>
        </authorList>
    </citation>
    <scope>NUCLEOTIDE SEQUENCE [LARGE SCALE GENOMIC DNA]</scope>
    <source>
        <strain evidence="9">J115</strain>
    </source>
</reference>
<evidence type="ECO:0000256" key="5">
    <source>
        <dbReference type="ARBA" id="ARBA00022989"/>
    </source>
</evidence>
<protein>
    <submittedName>
        <fullName evidence="8">MATE family efflux transporter</fullName>
    </submittedName>
</protein>
<dbReference type="GeneID" id="89521525"/>
<dbReference type="EMBL" id="CP034413">
    <property type="protein sequence ID" value="QCI60033.1"/>
    <property type="molecule type" value="Genomic_DNA"/>
</dbReference>
<feature type="transmembrane region" description="Helical" evidence="7">
    <location>
        <begin position="359"/>
        <end position="380"/>
    </location>
</feature>
<feature type="transmembrane region" description="Helical" evidence="7">
    <location>
        <begin position="247"/>
        <end position="267"/>
    </location>
</feature>
<dbReference type="InterPro" id="IPR047135">
    <property type="entry name" value="YsiQ"/>
</dbReference>
<keyword evidence="3" id="KW-1003">Cell membrane</keyword>